<feature type="transmembrane region" description="Helical" evidence="7">
    <location>
        <begin position="274"/>
        <end position="293"/>
    </location>
</feature>
<dbReference type="InterPro" id="IPR001958">
    <property type="entry name" value="Tet-R_TetA/multi-R_MdtG-like"/>
</dbReference>
<dbReference type="CDD" id="cd17325">
    <property type="entry name" value="MFS_MdtG_SLC18_like"/>
    <property type="match status" value="1"/>
</dbReference>
<dbReference type="InterPro" id="IPR020846">
    <property type="entry name" value="MFS_dom"/>
</dbReference>
<feature type="transmembrane region" description="Helical" evidence="7">
    <location>
        <begin position="9"/>
        <end position="31"/>
    </location>
</feature>
<dbReference type="GO" id="GO:0005886">
    <property type="term" value="C:plasma membrane"/>
    <property type="evidence" value="ECO:0007669"/>
    <property type="project" value="UniProtKB-SubCell"/>
</dbReference>
<dbReference type="AlphaFoldDB" id="A0A1J5MUK1"/>
<evidence type="ECO:0000313" key="10">
    <source>
        <dbReference type="Proteomes" id="UP000181901"/>
    </source>
</evidence>
<evidence type="ECO:0000256" key="4">
    <source>
        <dbReference type="ARBA" id="ARBA00022692"/>
    </source>
</evidence>
<evidence type="ECO:0000313" key="9">
    <source>
        <dbReference type="EMBL" id="OIQ49532.1"/>
    </source>
</evidence>
<keyword evidence="3" id="KW-1003">Cell membrane</keyword>
<feature type="domain" description="Major facilitator superfamily (MFS) profile" evidence="8">
    <location>
        <begin position="5"/>
        <end position="388"/>
    </location>
</feature>
<keyword evidence="10" id="KW-1185">Reference proteome</keyword>
<dbReference type="PROSITE" id="PS50850">
    <property type="entry name" value="MFS"/>
    <property type="match status" value="1"/>
</dbReference>
<evidence type="ECO:0000259" key="8">
    <source>
        <dbReference type="PROSITE" id="PS50850"/>
    </source>
</evidence>
<feature type="transmembrane region" description="Helical" evidence="7">
    <location>
        <begin position="333"/>
        <end position="356"/>
    </location>
</feature>
<dbReference type="RefSeq" id="WP_071545037.1">
    <property type="nucleotide sequence ID" value="NZ_LKAQ01000004.1"/>
</dbReference>
<gene>
    <name evidence="9" type="primary">tetA_2</name>
    <name evidence="9" type="ORF">BerOc1_01457</name>
</gene>
<protein>
    <submittedName>
        <fullName evidence="9">Tetracycline resistance protein, class B</fullName>
    </submittedName>
</protein>
<evidence type="ECO:0000256" key="6">
    <source>
        <dbReference type="ARBA" id="ARBA00023136"/>
    </source>
</evidence>
<evidence type="ECO:0000256" key="1">
    <source>
        <dbReference type="ARBA" id="ARBA00004651"/>
    </source>
</evidence>
<evidence type="ECO:0000256" key="5">
    <source>
        <dbReference type="ARBA" id="ARBA00022989"/>
    </source>
</evidence>
<feature type="transmembrane region" description="Helical" evidence="7">
    <location>
        <begin position="132"/>
        <end position="152"/>
    </location>
</feature>
<sequence>MKTSVFSSLFIATVVVMLGIGVISPILPLYAHGMGASGLEIGAIFSGFALSRLFLAPLVGRFADQHRKKRILMAGLVLFIAVSLAYVAADSPAVLLLIRLIQGGASVLVTPVAQSYVGDITPVGQEGRLGNLYFMSMFMGMAAGPYLGGWLCDNHGMAAPFYAMSVLSFLALLLILFLVPDAPATKPKSGKSRSGLKGLLPIFRDRPMWGVMTYFSTRGFYRWGFNSFFPMLAVQVSGASAAGIGLVLSSYMFAGSLFQYPCGLLVDKHPRHRVAFVLWGGVLAALSMLAIAYCRTMVMFFLLSLAMGLLSAVSRAACIAIQTERGRIHGMGAAAGAFTASMSLGQVTGPLVLGLVVDRADIPLAFIVAGLVGLAGALAAPYLLRQSGEGRAAS</sequence>
<evidence type="ECO:0000256" key="3">
    <source>
        <dbReference type="ARBA" id="ARBA00022475"/>
    </source>
</evidence>
<dbReference type="SUPFAM" id="SSF103473">
    <property type="entry name" value="MFS general substrate transporter"/>
    <property type="match status" value="1"/>
</dbReference>
<keyword evidence="5 7" id="KW-1133">Transmembrane helix</keyword>
<organism evidence="9 10">
    <name type="scientific">Pseudodesulfovibrio hydrargyri</name>
    <dbReference type="NCBI Taxonomy" id="2125990"/>
    <lineage>
        <taxon>Bacteria</taxon>
        <taxon>Pseudomonadati</taxon>
        <taxon>Thermodesulfobacteriota</taxon>
        <taxon>Desulfovibrionia</taxon>
        <taxon>Desulfovibrionales</taxon>
        <taxon>Desulfovibrionaceae</taxon>
    </lineage>
</organism>
<dbReference type="PANTHER" id="PTHR23517">
    <property type="entry name" value="RESISTANCE PROTEIN MDTM, PUTATIVE-RELATED-RELATED"/>
    <property type="match status" value="1"/>
</dbReference>
<dbReference type="Gene3D" id="1.20.1250.20">
    <property type="entry name" value="MFS general substrate transporter like domains"/>
    <property type="match status" value="2"/>
</dbReference>
<evidence type="ECO:0000256" key="2">
    <source>
        <dbReference type="ARBA" id="ARBA00022448"/>
    </source>
</evidence>
<feature type="transmembrane region" description="Helical" evidence="7">
    <location>
        <begin position="37"/>
        <end position="59"/>
    </location>
</feature>
<keyword evidence="6 7" id="KW-0472">Membrane</keyword>
<feature type="transmembrane region" description="Helical" evidence="7">
    <location>
        <begin position="71"/>
        <end position="89"/>
    </location>
</feature>
<accession>A0A1J5MUK1</accession>
<comment type="caution">
    <text evidence="9">The sequence shown here is derived from an EMBL/GenBank/DDBJ whole genome shotgun (WGS) entry which is preliminary data.</text>
</comment>
<feature type="transmembrane region" description="Helical" evidence="7">
    <location>
        <begin position="299"/>
        <end position="321"/>
    </location>
</feature>
<feature type="transmembrane region" description="Helical" evidence="7">
    <location>
        <begin position="362"/>
        <end position="384"/>
    </location>
</feature>
<dbReference type="Proteomes" id="UP000181901">
    <property type="component" value="Unassembled WGS sequence"/>
</dbReference>
<name>A0A1J5MUK1_9BACT</name>
<comment type="subcellular location">
    <subcellularLocation>
        <location evidence="1">Cell membrane</location>
        <topology evidence="1">Multi-pass membrane protein</topology>
    </subcellularLocation>
</comment>
<keyword evidence="4 7" id="KW-0812">Transmembrane</keyword>
<dbReference type="EMBL" id="LKAQ01000004">
    <property type="protein sequence ID" value="OIQ49532.1"/>
    <property type="molecule type" value="Genomic_DNA"/>
</dbReference>
<dbReference type="Pfam" id="PF07690">
    <property type="entry name" value="MFS_1"/>
    <property type="match status" value="1"/>
</dbReference>
<dbReference type="PRINTS" id="PR01035">
    <property type="entry name" value="TCRTETA"/>
</dbReference>
<reference evidence="9 10" key="1">
    <citation type="submission" date="2015-09" db="EMBL/GenBank/DDBJ databases">
        <title>Genome of Desulfovibrio dechloracetivorans BerOc1, a mercury methylating strain isolated from highly hydrocarbons and metals contaminated coastal sediments.</title>
        <authorList>
            <person name="Goni Urriza M."/>
            <person name="Gassie C."/>
            <person name="Bouchez O."/>
            <person name="Klopp C."/>
            <person name="Ranchou-Peyruse A."/>
            <person name="Remy G."/>
        </authorList>
    </citation>
    <scope>NUCLEOTIDE SEQUENCE [LARGE SCALE GENOMIC DNA]</scope>
    <source>
        <strain evidence="9 10">BerOc1</strain>
    </source>
</reference>
<proteinExistence type="predicted"/>
<dbReference type="InterPro" id="IPR011701">
    <property type="entry name" value="MFS"/>
</dbReference>
<keyword evidence="2" id="KW-0813">Transport</keyword>
<dbReference type="InterPro" id="IPR050171">
    <property type="entry name" value="MFS_Transporters"/>
</dbReference>
<feature type="transmembrane region" description="Helical" evidence="7">
    <location>
        <begin position="228"/>
        <end position="253"/>
    </location>
</feature>
<evidence type="ECO:0000256" key="7">
    <source>
        <dbReference type="SAM" id="Phobius"/>
    </source>
</evidence>
<feature type="transmembrane region" description="Helical" evidence="7">
    <location>
        <begin position="159"/>
        <end position="179"/>
    </location>
</feature>
<dbReference type="OrthoDB" id="9814303at2"/>
<dbReference type="GO" id="GO:0022857">
    <property type="term" value="F:transmembrane transporter activity"/>
    <property type="evidence" value="ECO:0007669"/>
    <property type="project" value="InterPro"/>
</dbReference>
<dbReference type="InterPro" id="IPR036259">
    <property type="entry name" value="MFS_trans_sf"/>
</dbReference>